<gene>
    <name evidence="4" type="ORF">E7512_12720</name>
</gene>
<dbReference type="PANTHER" id="PTHR43384">
    <property type="entry name" value="SEPTUM SITE-DETERMINING PROTEIN MIND HOMOLOG, CHLOROPLASTIC-RELATED"/>
    <property type="match status" value="1"/>
</dbReference>
<dbReference type="GO" id="GO:0005829">
    <property type="term" value="C:cytosol"/>
    <property type="evidence" value="ECO:0007669"/>
    <property type="project" value="TreeGrafter"/>
</dbReference>
<dbReference type="Pfam" id="PF01656">
    <property type="entry name" value="CbiA"/>
    <property type="match status" value="1"/>
</dbReference>
<evidence type="ECO:0000259" key="3">
    <source>
        <dbReference type="Pfam" id="PF01656"/>
    </source>
</evidence>
<accession>A0A928KX11</accession>
<dbReference type="AlphaFoldDB" id="A0A928KX11"/>
<organism evidence="4 5">
    <name type="scientific">Faecalispora sporosphaeroides</name>
    <dbReference type="NCBI Taxonomy" id="1549"/>
    <lineage>
        <taxon>Bacteria</taxon>
        <taxon>Bacillati</taxon>
        <taxon>Bacillota</taxon>
        <taxon>Clostridia</taxon>
        <taxon>Eubacteriales</taxon>
        <taxon>Oscillospiraceae</taxon>
        <taxon>Faecalispora</taxon>
    </lineage>
</organism>
<evidence type="ECO:0000313" key="4">
    <source>
        <dbReference type="EMBL" id="MBE6834416.1"/>
    </source>
</evidence>
<dbReference type="GO" id="GO:0009898">
    <property type="term" value="C:cytoplasmic side of plasma membrane"/>
    <property type="evidence" value="ECO:0007669"/>
    <property type="project" value="TreeGrafter"/>
</dbReference>
<name>A0A928KX11_9FIRM</name>
<dbReference type="GO" id="GO:0051782">
    <property type="term" value="P:negative regulation of cell division"/>
    <property type="evidence" value="ECO:0007669"/>
    <property type="project" value="TreeGrafter"/>
</dbReference>
<dbReference type="RefSeq" id="WP_326840869.1">
    <property type="nucleotide sequence ID" value="NZ_JBKWRC010000003.1"/>
</dbReference>
<evidence type="ECO:0000256" key="2">
    <source>
        <dbReference type="ARBA" id="ARBA00022840"/>
    </source>
</evidence>
<dbReference type="SUPFAM" id="SSF52540">
    <property type="entry name" value="P-loop containing nucleoside triphosphate hydrolases"/>
    <property type="match status" value="1"/>
</dbReference>
<evidence type="ECO:0000313" key="5">
    <source>
        <dbReference type="Proteomes" id="UP000754750"/>
    </source>
</evidence>
<reference evidence="4" key="1">
    <citation type="submission" date="2019-04" db="EMBL/GenBank/DDBJ databases">
        <title>Evolution of Biomass-Degrading Anaerobic Consortia Revealed by Metagenomics.</title>
        <authorList>
            <person name="Peng X."/>
        </authorList>
    </citation>
    <scope>NUCLEOTIDE SEQUENCE</scope>
    <source>
        <strain evidence="4">SIG551</strain>
    </source>
</reference>
<dbReference type="Gene3D" id="3.40.50.300">
    <property type="entry name" value="P-loop containing nucleotide triphosphate hydrolases"/>
    <property type="match status" value="1"/>
</dbReference>
<comment type="caution">
    <text evidence="4">The sequence shown here is derived from an EMBL/GenBank/DDBJ whole genome shotgun (WGS) entry which is preliminary data.</text>
</comment>
<dbReference type="InterPro" id="IPR050625">
    <property type="entry name" value="ParA/MinD_ATPase"/>
</dbReference>
<keyword evidence="2" id="KW-0067">ATP-binding</keyword>
<keyword evidence="1" id="KW-0547">Nucleotide-binding</keyword>
<proteinExistence type="predicted"/>
<evidence type="ECO:0000256" key="1">
    <source>
        <dbReference type="ARBA" id="ARBA00022741"/>
    </source>
</evidence>
<dbReference type="PANTHER" id="PTHR43384:SF6">
    <property type="entry name" value="SEPTUM SITE-DETERMINING PROTEIN MIND HOMOLOG, CHLOROPLASTIC"/>
    <property type="match status" value="1"/>
</dbReference>
<dbReference type="Proteomes" id="UP000754750">
    <property type="component" value="Unassembled WGS sequence"/>
</dbReference>
<dbReference type="EMBL" id="SVNY01000007">
    <property type="protein sequence ID" value="MBE6834416.1"/>
    <property type="molecule type" value="Genomic_DNA"/>
</dbReference>
<dbReference type="InterPro" id="IPR002586">
    <property type="entry name" value="CobQ/CobB/MinD/ParA_Nub-bd_dom"/>
</dbReference>
<feature type="domain" description="CobQ/CobB/MinD/ParA nucleotide binding" evidence="3">
    <location>
        <begin position="6"/>
        <end position="217"/>
    </location>
</feature>
<dbReference type="InterPro" id="IPR027417">
    <property type="entry name" value="P-loop_NTPase"/>
</dbReference>
<dbReference type="GO" id="GO:0005524">
    <property type="term" value="F:ATP binding"/>
    <property type="evidence" value="ECO:0007669"/>
    <property type="project" value="UniProtKB-KW"/>
</dbReference>
<protein>
    <submittedName>
        <fullName evidence="4">Septum site-determining protein MinD</fullName>
    </submittedName>
</protein>
<sequence>MGAVTVITSGKGGVGKSTVCAGLGRVLAERRRRVLLIDGDAGLRSLDRMLALDDQVMFDISDVVSGSCEPIRAIYECGVPGLYLMPAPYREEKVVSPHLMRQLVPILSRYYDHVLIDCPAGLGAGFESAAAAAQRALVVATPDPLCLRGSDKVRLLLTQAGISSQRLVVNRFHYKNFVKSGLFHDLDNVIDAAGIRLIGIVPEDPETAAAFTGGKPVSPYFSAMQAFHRLAARLEGESVPLARLEKL</sequence>
<dbReference type="GO" id="GO:0016887">
    <property type="term" value="F:ATP hydrolysis activity"/>
    <property type="evidence" value="ECO:0007669"/>
    <property type="project" value="TreeGrafter"/>
</dbReference>